<protein>
    <submittedName>
        <fullName evidence="4">Response regulator</fullName>
    </submittedName>
</protein>
<dbReference type="PROSITE" id="PS50110">
    <property type="entry name" value="RESPONSE_REGULATORY"/>
    <property type="match status" value="1"/>
</dbReference>
<dbReference type="PANTHER" id="PTHR44591:SF3">
    <property type="entry name" value="RESPONSE REGULATORY DOMAIN-CONTAINING PROTEIN"/>
    <property type="match status" value="1"/>
</dbReference>
<accession>A0A7C0VAK6</accession>
<dbReference type="GO" id="GO:0000160">
    <property type="term" value="P:phosphorelay signal transduction system"/>
    <property type="evidence" value="ECO:0007669"/>
    <property type="project" value="InterPro"/>
</dbReference>
<proteinExistence type="predicted"/>
<dbReference type="Gene3D" id="3.40.50.2300">
    <property type="match status" value="1"/>
</dbReference>
<dbReference type="InterPro" id="IPR050595">
    <property type="entry name" value="Bact_response_regulator"/>
</dbReference>
<feature type="modified residue" description="4-aspartylphosphate" evidence="2">
    <location>
        <position position="57"/>
    </location>
</feature>
<evidence type="ECO:0000256" key="1">
    <source>
        <dbReference type="ARBA" id="ARBA00022553"/>
    </source>
</evidence>
<dbReference type="Proteomes" id="UP000885847">
    <property type="component" value="Unassembled WGS sequence"/>
</dbReference>
<dbReference type="SUPFAM" id="SSF52172">
    <property type="entry name" value="CheY-like"/>
    <property type="match status" value="1"/>
</dbReference>
<evidence type="ECO:0000313" key="4">
    <source>
        <dbReference type="EMBL" id="HDI82912.1"/>
    </source>
</evidence>
<reference evidence="4" key="1">
    <citation type="journal article" date="2020" name="mSystems">
        <title>Genome- and Community-Level Interaction Insights into Carbon Utilization and Element Cycling Functions of Hydrothermarchaeota in Hydrothermal Sediment.</title>
        <authorList>
            <person name="Zhou Z."/>
            <person name="Liu Y."/>
            <person name="Xu W."/>
            <person name="Pan J."/>
            <person name="Luo Z.H."/>
            <person name="Li M."/>
        </authorList>
    </citation>
    <scope>NUCLEOTIDE SEQUENCE [LARGE SCALE GENOMIC DNA]</scope>
    <source>
        <strain evidence="4">HyVt-102</strain>
    </source>
</reference>
<dbReference type="AlphaFoldDB" id="A0A7C0VAK6"/>
<dbReference type="InterPro" id="IPR001789">
    <property type="entry name" value="Sig_transdc_resp-reg_receiver"/>
</dbReference>
<evidence type="ECO:0000259" key="3">
    <source>
        <dbReference type="PROSITE" id="PS50110"/>
    </source>
</evidence>
<evidence type="ECO:0000256" key="2">
    <source>
        <dbReference type="PROSITE-ProRule" id="PRU00169"/>
    </source>
</evidence>
<feature type="domain" description="Response regulatory" evidence="3">
    <location>
        <begin position="8"/>
        <end position="106"/>
    </location>
</feature>
<sequence>MEEKQDISILFIEDEETIAKPVTKFLEKYGFKIYHASTGKEALEQIRKENFNLVILDLNLPDTNGENLFELIEREQPGTKTIFTTGDITFQNGSKKVLYKPFTLSD</sequence>
<dbReference type="EMBL" id="DQWE01000182">
    <property type="protein sequence ID" value="HDI82912.1"/>
    <property type="molecule type" value="Genomic_DNA"/>
</dbReference>
<comment type="caution">
    <text evidence="4">The sequence shown here is derived from an EMBL/GenBank/DDBJ whole genome shotgun (WGS) entry which is preliminary data.</text>
</comment>
<organism evidence="4">
    <name type="scientific">candidate division WOR-3 bacterium</name>
    <dbReference type="NCBI Taxonomy" id="2052148"/>
    <lineage>
        <taxon>Bacteria</taxon>
        <taxon>Bacteria division WOR-3</taxon>
    </lineage>
</organism>
<dbReference type="Pfam" id="PF00072">
    <property type="entry name" value="Response_reg"/>
    <property type="match status" value="1"/>
</dbReference>
<dbReference type="SMART" id="SM00448">
    <property type="entry name" value="REC"/>
    <property type="match status" value="1"/>
</dbReference>
<dbReference type="CDD" id="cd00156">
    <property type="entry name" value="REC"/>
    <property type="match status" value="1"/>
</dbReference>
<dbReference type="InterPro" id="IPR011006">
    <property type="entry name" value="CheY-like_superfamily"/>
</dbReference>
<feature type="non-terminal residue" evidence="4">
    <location>
        <position position="106"/>
    </location>
</feature>
<dbReference type="PANTHER" id="PTHR44591">
    <property type="entry name" value="STRESS RESPONSE REGULATOR PROTEIN 1"/>
    <property type="match status" value="1"/>
</dbReference>
<gene>
    <name evidence="4" type="ORF">ENF18_03870</name>
</gene>
<name>A0A7C0VAK6_UNCW3</name>
<keyword evidence="1 2" id="KW-0597">Phosphoprotein</keyword>